<dbReference type="PANTHER" id="PTHR46033:SF8">
    <property type="entry name" value="PROTEIN MAINTENANCE OF MERISTEMS-LIKE"/>
    <property type="match status" value="1"/>
</dbReference>
<dbReference type="InterPro" id="IPR019557">
    <property type="entry name" value="AminoTfrase-like_pln_mobile"/>
</dbReference>
<dbReference type="PANTHER" id="PTHR46033">
    <property type="entry name" value="PROTEIN MAIN-LIKE 2"/>
    <property type="match status" value="1"/>
</dbReference>
<accession>A0A445EDY8</accession>
<feature type="region of interest" description="Disordered" evidence="1">
    <location>
        <begin position="379"/>
        <end position="433"/>
    </location>
</feature>
<dbReference type="InterPro" id="IPR044824">
    <property type="entry name" value="MAIN-like"/>
</dbReference>
<feature type="region of interest" description="Disordered" evidence="1">
    <location>
        <begin position="332"/>
        <end position="358"/>
    </location>
</feature>
<keyword evidence="4" id="KW-1185">Reference proteome</keyword>
<evidence type="ECO:0000313" key="3">
    <source>
        <dbReference type="EMBL" id="RYR73628.1"/>
    </source>
</evidence>
<name>A0A445EDY8_ARAHY</name>
<evidence type="ECO:0000313" key="4">
    <source>
        <dbReference type="Proteomes" id="UP000289738"/>
    </source>
</evidence>
<feature type="domain" description="Aminotransferase-like plant mobile" evidence="2">
    <location>
        <begin position="1"/>
        <end position="183"/>
    </location>
</feature>
<feature type="compositionally biased region" description="Acidic residues" evidence="1">
    <location>
        <begin position="382"/>
        <end position="431"/>
    </location>
</feature>
<evidence type="ECO:0000256" key="1">
    <source>
        <dbReference type="SAM" id="MobiDB-lite"/>
    </source>
</evidence>
<reference evidence="3 4" key="1">
    <citation type="submission" date="2019-01" db="EMBL/GenBank/DDBJ databases">
        <title>Sequencing of cultivated peanut Arachis hypogaea provides insights into genome evolution and oil improvement.</title>
        <authorList>
            <person name="Chen X."/>
        </authorList>
    </citation>
    <scope>NUCLEOTIDE SEQUENCE [LARGE SCALE GENOMIC DNA]</scope>
    <source>
        <strain evidence="4">cv. Fuhuasheng</strain>
        <tissue evidence="3">Leaves</tissue>
    </source>
</reference>
<protein>
    <recommendedName>
        <fullName evidence="2">Aminotransferase-like plant mobile domain-containing protein</fullName>
    </recommendedName>
</protein>
<proteinExistence type="predicted"/>
<dbReference type="Proteomes" id="UP000289738">
    <property type="component" value="Chromosome A02"/>
</dbReference>
<dbReference type="Pfam" id="PF10536">
    <property type="entry name" value="PMD"/>
    <property type="match status" value="1"/>
</dbReference>
<dbReference type="EMBL" id="SDMP01000002">
    <property type="protein sequence ID" value="RYR73628.1"/>
    <property type="molecule type" value="Genomic_DNA"/>
</dbReference>
<comment type="caution">
    <text evidence="3">The sequence shown here is derived from an EMBL/GenBank/DDBJ whole genome shotgun (WGS) entry which is preliminary data.</text>
</comment>
<dbReference type="STRING" id="3818.A0A445EDY8"/>
<dbReference type="GO" id="GO:0010073">
    <property type="term" value="P:meristem maintenance"/>
    <property type="evidence" value="ECO:0007669"/>
    <property type="project" value="InterPro"/>
</dbReference>
<sequence length="477" mass="54796">MINALIERWRPKTHTFYFIVGEYAVTLKDAAIILGLPINEILVTRPTMSSFEALEAECLHQFGVAPRKMDCRGSFIKLTWIRGLKNRIVLTDDIQIQRYVKCHIMLLFGTVLFGDKSDAAVHWKFLPLLRNFAGIIQFSWSSACVTHLYRSLCKATHVDCKKIDGPLTLLVTLVWIHLPFLAPIPGNPRVFPIANRFRRQFGLIQGIPNQERDLGVSHDKTNRYSHVLAGDLVPLHYPLEVYMHWYQGTFSAHLQISDLVFQENPEDTHTPPPPPLPLVKQEVQYVTPYVPHTHLSDYFTQLHQQYWSGPQVDAGEQASFIQLLGFMAPRPDYSHSGNDDDIPTNRLAHPSGITPVRRSLDSRPLVHIPLKILEESNKAVDDETDDYLVDYPDSDEDHEEDDQEDNEDEDEEDDDDVHDELAGQDDEDRDDDPIHNIGKIKYCIRYIVKCCLNKRNDWEIACPFKTELMHSTKLVVI</sequence>
<evidence type="ECO:0000259" key="2">
    <source>
        <dbReference type="Pfam" id="PF10536"/>
    </source>
</evidence>
<gene>
    <name evidence="3" type="ORF">Ahy_A02g008061</name>
</gene>
<dbReference type="AlphaFoldDB" id="A0A445EDY8"/>
<organism evidence="3 4">
    <name type="scientific">Arachis hypogaea</name>
    <name type="common">Peanut</name>
    <dbReference type="NCBI Taxonomy" id="3818"/>
    <lineage>
        <taxon>Eukaryota</taxon>
        <taxon>Viridiplantae</taxon>
        <taxon>Streptophyta</taxon>
        <taxon>Embryophyta</taxon>
        <taxon>Tracheophyta</taxon>
        <taxon>Spermatophyta</taxon>
        <taxon>Magnoliopsida</taxon>
        <taxon>eudicotyledons</taxon>
        <taxon>Gunneridae</taxon>
        <taxon>Pentapetalae</taxon>
        <taxon>rosids</taxon>
        <taxon>fabids</taxon>
        <taxon>Fabales</taxon>
        <taxon>Fabaceae</taxon>
        <taxon>Papilionoideae</taxon>
        <taxon>50 kb inversion clade</taxon>
        <taxon>dalbergioids sensu lato</taxon>
        <taxon>Dalbergieae</taxon>
        <taxon>Pterocarpus clade</taxon>
        <taxon>Arachis</taxon>
    </lineage>
</organism>